<dbReference type="EMBL" id="BMAO01001662">
    <property type="protein sequence ID" value="GFQ75092.1"/>
    <property type="molecule type" value="Genomic_DNA"/>
</dbReference>
<evidence type="ECO:0000256" key="1">
    <source>
        <dbReference type="ARBA" id="ARBA00004555"/>
    </source>
</evidence>
<protein>
    <submittedName>
        <fullName evidence="5">Uncharacterized protein</fullName>
    </submittedName>
</protein>
<evidence type="ECO:0000256" key="4">
    <source>
        <dbReference type="SAM" id="Coils"/>
    </source>
</evidence>
<dbReference type="GO" id="GO:0005794">
    <property type="term" value="C:Golgi apparatus"/>
    <property type="evidence" value="ECO:0007669"/>
    <property type="project" value="UniProtKB-SubCell"/>
</dbReference>
<evidence type="ECO:0000313" key="6">
    <source>
        <dbReference type="Proteomes" id="UP000887116"/>
    </source>
</evidence>
<evidence type="ECO:0000256" key="3">
    <source>
        <dbReference type="ARBA" id="ARBA00023054"/>
    </source>
</evidence>
<keyword evidence="3 4" id="KW-0175">Coiled coil</keyword>
<gene>
    <name evidence="5" type="primary">AVEN_48122_1</name>
    <name evidence="5" type="ORF">TNCT_713141</name>
</gene>
<keyword evidence="6" id="KW-1185">Reference proteome</keyword>
<dbReference type="OrthoDB" id="6422216at2759"/>
<dbReference type="GO" id="GO:0006888">
    <property type="term" value="P:endoplasmic reticulum to Golgi vesicle-mediated transport"/>
    <property type="evidence" value="ECO:0007669"/>
    <property type="project" value="TreeGrafter"/>
</dbReference>
<comment type="caution">
    <text evidence="5">The sequence shown here is derived from an EMBL/GenBank/DDBJ whole genome shotgun (WGS) entry which is preliminary data.</text>
</comment>
<feature type="coiled-coil region" evidence="4">
    <location>
        <begin position="629"/>
        <end position="799"/>
    </location>
</feature>
<proteinExistence type="predicted"/>
<comment type="subcellular location">
    <subcellularLocation>
        <location evidence="1">Golgi apparatus</location>
    </subcellularLocation>
</comment>
<accession>A0A8X6HIM9</accession>
<name>A0A8X6HIM9_TRICU</name>
<keyword evidence="2" id="KW-0333">Golgi apparatus</keyword>
<sequence>MNVLRSEHNWHLVQPFFYKADFASLISKIPSIKFIFKEVSPVGPVVENVEDDTDKEFSVQSDIPTLVQVFKNVYDQRLASVENNVDSDRNKKNEEKIAILQQYLQHLQEQNDTFVSTMLELEGEAQQRVKQMEKRLKSSAKTTMEAVINVHECEKEMRRLVEERLYVESLYNDSQQHISTLKEENGFLRDQNCNLSHDVQALLHIIQHARSTGHWEMNCVTFCEVTPEQVFGPVQSISNLYTSEPLQLDFETFESEKKILGSDISSHEATDSNMSSPCTVHPVKDQLNDGNLNHHPHKSGSNNELLERDKKISILESQLSELRHQLSMKDAECECHLWKLEMLMQQNRNRVQIFPTDVPSSGTSLPKCISLPDIGNIYSFTNVVRKSYSYNTFRITSPVKELPQIKNNYIKPKSNDDLSEVQICNTTNKKPDPIPTIRKAQSEPHLFMFGDHIYVYRPCEPIKRASHIALNDDYEMNLMPCESIDLKFPTEESRTTVCTWTSANKNGSYDAARCSYLKHDSSSSCTCSDPEIDDLNREMFAQLFGQKVCSSVQTEEKVTYSIGLQAAIKRDGDSNSLSSCSDPGVNSIDRKILEELMKKDFSSVEMTKTALCSENLPVDISAIDIPKMIAVMQNLKESLTKAEDKAEAKEILISQLQGHLTSAVKEVELKDTALSNLEKKLDQSRIECTTLKEQIGDLNSEIHNILKDIEDMQMLNDNLCLKIDAKEERTQEILNEQKVLQEQKRALLTRLDAQEDELESTKKELENMRNKIESCSLQMEQQSKIIRNLQDALVQSKRAFDAVHQKAPLLHAMSSDSKNSSKNSIVDI</sequence>
<dbReference type="AlphaFoldDB" id="A0A8X6HIM9"/>
<evidence type="ECO:0000313" key="5">
    <source>
        <dbReference type="EMBL" id="GFQ75092.1"/>
    </source>
</evidence>
<dbReference type="GO" id="GO:0007030">
    <property type="term" value="P:Golgi organization"/>
    <property type="evidence" value="ECO:0007669"/>
    <property type="project" value="TreeGrafter"/>
</dbReference>
<evidence type="ECO:0000256" key="2">
    <source>
        <dbReference type="ARBA" id="ARBA00023034"/>
    </source>
</evidence>
<reference evidence="5" key="1">
    <citation type="submission" date="2020-07" db="EMBL/GenBank/DDBJ databases">
        <title>Multicomponent nature underlies the extraordinary mechanical properties of spider dragline silk.</title>
        <authorList>
            <person name="Kono N."/>
            <person name="Nakamura H."/>
            <person name="Mori M."/>
            <person name="Yoshida Y."/>
            <person name="Ohtoshi R."/>
            <person name="Malay A.D."/>
            <person name="Moran D.A.P."/>
            <person name="Tomita M."/>
            <person name="Numata K."/>
            <person name="Arakawa K."/>
        </authorList>
    </citation>
    <scope>NUCLEOTIDE SEQUENCE</scope>
</reference>
<dbReference type="GO" id="GO:0031267">
    <property type="term" value="F:small GTPase binding"/>
    <property type="evidence" value="ECO:0007669"/>
    <property type="project" value="TreeGrafter"/>
</dbReference>
<dbReference type="PANTHER" id="PTHR18921">
    <property type="entry name" value="MYOSIN HEAVY CHAIN - RELATED"/>
    <property type="match status" value="1"/>
</dbReference>
<organism evidence="5 6">
    <name type="scientific">Trichonephila clavata</name>
    <name type="common">Joro spider</name>
    <name type="synonym">Nephila clavata</name>
    <dbReference type="NCBI Taxonomy" id="2740835"/>
    <lineage>
        <taxon>Eukaryota</taxon>
        <taxon>Metazoa</taxon>
        <taxon>Ecdysozoa</taxon>
        <taxon>Arthropoda</taxon>
        <taxon>Chelicerata</taxon>
        <taxon>Arachnida</taxon>
        <taxon>Araneae</taxon>
        <taxon>Araneomorphae</taxon>
        <taxon>Entelegynae</taxon>
        <taxon>Araneoidea</taxon>
        <taxon>Nephilidae</taxon>
        <taxon>Trichonephila</taxon>
    </lineage>
</organism>
<dbReference type="PANTHER" id="PTHR18921:SF2">
    <property type="entry name" value="THYROID RECEPTOR-INTERACTING PROTEIN 11"/>
    <property type="match status" value="1"/>
</dbReference>
<dbReference type="Proteomes" id="UP000887116">
    <property type="component" value="Unassembled WGS sequence"/>
</dbReference>